<keyword evidence="6" id="KW-0539">Nucleus</keyword>
<keyword evidence="3" id="KW-0238">DNA-binding</keyword>
<evidence type="ECO:0000256" key="3">
    <source>
        <dbReference type="ARBA" id="ARBA00023125"/>
    </source>
</evidence>
<organism evidence="10 11">
    <name type="scientific">Aldrovandia affinis</name>
    <dbReference type="NCBI Taxonomy" id="143900"/>
    <lineage>
        <taxon>Eukaryota</taxon>
        <taxon>Metazoa</taxon>
        <taxon>Chordata</taxon>
        <taxon>Craniata</taxon>
        <taxon>Vertebrata</taxon>
        <taxon>Euteleostomi</taxon>
        <taxon>Actinopterygii</taxon>
        <taxon>Neopterygii</taxon>
        <taxon>Teleostei</taxon>
        <taxon>Notacanthiformes</taxon>
        <taxon>Halosauridae</taxon>
        <taxon>Aldrovandia</taxon>
    </lineage>
</organism>
<feature type="domain" description="POU-specific atypical" evidence="8">
    <location>
        <begin position="98"/>
        <end position="194"/>
    </location>
</feature>
<dbReference type="SUPFAM" id="SSF47413">
    <property type="entry name" value="lambda repressor-like DNA-binding domains"/>
    <property type="match status" value="1"/>
</dbReference>
<dbReference type="PROSITE" id="PS51936">
    <property type="entry name" value="POU_4"/>
    <property type="match status" value="1"/>
</dbReference>
<dbReference type="PANTHER" id="PTHR14618">
    <property type="entry name" value="HOMEODOX-CONTAINING PROTEIN 1 HMBOX1"/>
    <property type="match status" value="1"/>
</dbReference>
<name>A0AAD7R3Y8_9TELE</name>
<protein>
    <submittedName>
        <fullName evidence="10">Uncharacterized protein</fullName>
    </submittedName>
</protein>
<evidence type="ECO:0000256" key="2">
    <source>
        <dbReference type="ARBA" id="ARBA00023015"/>
    </source>
</evidence>
<dbReference type="Pfam" id="PF04814">
    <property type="entry name" value="HNF-1_N"/>
    <property type="match status" value="1"/>
</dbReference>
<dbReference type="GO" id="GO:0003691">
    <property type="term" value="F:double-stranded telomeric DNA binding"/>
    <property type="evidence" value="ECO:0007669"/>
    <property type="project" value="InterPro"/>
</dbReference>
<evidence type="ECO:0000256" key="5">
    <source>
        <dbReference type="ARBA" id="ARBA00023163"/>
    </source>
</evidence>
<dbReference type="PANTHER" id="PTHR14618:SF4">
    <property type="entry name" value="HOMEOBOX-CONTAINING PROTEIN 1 ISOFORM X1-RELATED"/>
    <property type="match status" value="1"/>
</dbReference>
<gene>
    <name evidence="10" type="ORF">AAFF_G00398180</name>
</gene>
<evidence type="ECO:0000256" key="4">
    <source>
        <dbReference type="ARBA" id="ARBA00023155"/>
    </source>
</evidence>
<accession>A0AAD7R3Y8</accession>
<proteinExistence type="predicted"/>
<comment type="caution">
    <text evidence="10">The sequence shown here is derived from an EMBL/GenBank/DDBJ whole genome shotgun (WGS) entry which is preliminary data.</text>
</comment>
<dbReference type="Gene3D" id="1.10.260.40">
    <property type="entry name" value="lambda repressor-like DNA-binding domains"/>
    <property type="match status" value="1"/>
</dbReference>
<evidence type="ECO:0000259" key="9">
    <source>
        <dbReference type="PROSITE" id="PS51937"/>
    </source>
</evidence>
<dbReference type="Proteomes" id="UP001221898">
    <property type="component" value="Unassembled WGS sequence"/>
</dbReference>
<dbReference type="InterPro" id="IPR044866">
    <property type="entry name" value="HNF_P1"/>
</dbReference>
<dbReference type="EMBL" id="JAINUG010000776">
    <property type="protein sequence ID" value="KAJ8362077.1"/>
    <property type="molecule type" value="Genomic_DNA"/>
</dbReference>
<dbReference type="InterPro" id="IPR040363">
    <property type="entry name" value="HMBOX1"/>
</dbReference>
<dbReference type="GO" id="GO:0005634">
    <property type="term" value="C:nucleus"/>
    <property type="evidence" value="ECO:0007669"/>
    <property type="project" value="UniProtKB-SubCell"/>
</dbReference>
<comment type="subcellular location">
    <subcellularLocation>
        <location evidence="1">Nucleus</location>
    </subcellularLocation>
</comment>
<dbReference type="FunFam" id="1.10.260.40:FF:000011">
    <property type="entry name" value="homeobox-containing protein 1 isoform X2"/>
    <property type="match status" value="1"/>
</dbReference>
<evidence type="ECO:0000259" key="8">
    <source>
        <dbReference type="PROSITE" id="PS51936"/>
    </source>
</evidence>
<evidence type="ECO:0000256" key="1">
    <source>
        <dbReference type="ARBA" id="ARBA00004123"/>
    </source>
</evidence>
<keyword evidence="4" id="KW-0371">Homeobox</keyword>
<evidence type="ECO:0000256" key="7">
    <source>
        <dbReference type="SAM" id="MobiDB-lite"/>
    </source>
</evidence>
<dbReference type="InterPro" id="IPR010982">
    <property type="entry name" value="Lambda_DNA-bd_dom_sf"/>
</dbReference>
<dbReference type="InterPro" id="IPR044869">
    <property type="entry name" value="HNF-1_POU"/>
</dbReference>
<dbReference type="GO" id="GO:0045893">
    <property type="term" value="P:positive regulation of DNA-templated transcription"/>
    <property type="evidence" value="ECO:0007669"/>
    <property type="project" value="InterPro"/>
</dbReference>
<feature type="domain" description="HNF-p1" evidence="9">
    <location>
        <begin position="30"/>
        <end position="61"/>
    </location>
</feature>
<evidence type="ECO:0000313" key="10">
    <source>
        <dbReference type="EMBL" id="KAJ8362077.1"/>
    </source>
</evidence>
<dbReference type="InterPro" id="IPR006899">
    <property type="entry name" value="HNF-1_N"/>
</dbReference>
<feature type="region of interest" description="Disordered" evidence="7">
    <location>
        <begin position="60"/>
        <end position="96"/>
    </location>
</feature>
<keyword evidence="5" id="KW-0804">Transcription</keyword>
<evidence type="ECO:0000313" key="11">
    <source>
        <dbReference type="Proteomes" id="UP001221898"/>
    </source>
</evidence>
<evidence type="ECO:0000256" key="6">
    <source>
        <dbReference type="ARBA" id="ARBA00023242"/>
    </source>
</evidence>
<keyword evidence="11" id="KW-1185">Reference proteome</keyword>
<dbReference type="PROSITE" id="PS51937">
    <property type="entry name" value="HNF_P1"/>
    <property type="match status" value="1"/>
</dbReference>
<sequence>MSVWRDEYITLFNDLAGRRPYIHRSRMSQYEPRFTIEQIDLLQRLRHTGMRRDAAAPRLAAATPCPPPPAAPAAAALNGRDGLRNGKLSPPRFPPGPARTYAYEVVDELEIGDKVEELMRRDSSLIKEEIKVFLGNRRISQAVVAQVTGISQSRISHWLLQQGSDLSEQKKRAFYRWYQLEKTSPGNAPPHPRQGPALSPPLQALFSCSTRSIHY</sequence>
<keyword evidence="2" id="KW-0805">Transcription regulation</keyword>
<reference evidence="10" key="1">
    <citation type="journal article" date="2023" name="Science">
        <title>Genome structures resolve the early diversification of teleost fishes.</title>
        <authorList>
            <person name="Parey E."/>
            <person name="Louis A."/>
            <person name="Montfort J."/>
            <person name="Bouchez O."/>
            <person name="Roques C."/>
            <person name="Iampietro C."/>
            <person name="Lluch J."/>
            <person name="Castinel A."/>
            <person name="Donnadieu C."/>
            <person name="Desvignes T."/>
            <person name="Floi Bucao C."/>
            <person name="Jouanno E."/>
            <person name="Wen M."/>
            <person name="Mejri S."/>
            <person name="Dirks R."/>
            <person name="Jansen H."/>
            <person name="Henkel C."/>
            <person name="Chen W.J."/>
            <person name="Zahm M."/>
            <person name="Cabau C."/>
            <person name="Klopp C."/>
            <person name="Thompson A.W."/>
            <person name="Robinson-Rechavi M."/>
            <person name="Braasch I."/>
            <person name="Lecointre G."/>
            <person name="Bobe J."/>
            <person name="Postlethwait J.H."/>
            <person name="Berthelot C."/>
            <person name="Roest Crollius H."/>
            <person name="Guiguen Y."/>
        </authorList>
    </citation>
    <scope>NUCLEOTIDE SEQUENCE</scope>
    <source>
        <strain evidence="10">NC1722</strain>
    </source>
</reference>
<dbReference type="AlphaFoldDB" id="A0AAD7R3Y8"/>